<comment type="caution">
    <text evidence="2">The sequence shown here is derived from an EMBL/GenBank/DDBJ whole genome shotgun (WGS) entry which is preliminary data.</text>
</comment>
<proteinExistence type="predicted"/>
<organism evidence="2 3">
    <name type="scientific">Cymbomonas tetramitiformis</name>
    <dbReference type="NCBI Taxonomy" id="36881"/>
    <lineage>
        <taxon>Eukaryota</taxon>
        <taxon>Viridiplantae</taxon>
        <taxon>Chlorophyta</taxon>
        <taxon>Pyramimonadophyceae</taxon>
        <taxon>Pyramimonadales</taxon>
        <taxon>Pyramimonadaceae</taxon>
        <taxon>Cymbomonas</taxon>
    </lineage>
</organism>
<evidence type="ECO:0000313" key="3">
    <source>
        <dbReference type="Proteomes" id="UP001190700"/>
    </source>
</evidence>
<reference evidence="2 3" key="1">
    <citation type="journal article" date="2015" name="Genome Biol. Evol.">
        <title>Comparative Genomics of a Bacterivorous Green Alga Reveals Evolutionary Causalities and Consequences of Phago-Mixotrophic Mode of Nutrition.</title>
        <authorList>
            <person name="Burns J.A."/>
            <person name="Paasch A."/>
            <person name="Narechania A."/>
            <person name="Kim E."/>
        </authorList>
    </citation>
    <scope>NUCLEOTIDE SEQUENCE [LARGE SCALE GENOMIC DNA]</scope>
    <source>
        <strain evidence="2 3">PLY_AMNH</strain>
    </source>
</reference>
<gene>
    <name evidence="2" type="ORF">CYMTET_23997</name>
</gene>
<name>A0AAE0FWZ4_9CHLO</name>
<evidence type="ECO:0000313" key="2">
    <source>
        <dbReference type="EMBL" id="KAK3267445.1"/>
    </source>
</evidence>
<dbReference type="EMBL" id="LGRX02012401">
    <property type="protein sequence ID" value="KAK3267445.1"/>
    <property type="molecule type" value="Genomic_DNA"/>
</dbReference>
<accession>A0AAE0FWZ4</accession>
<feature type="compositionally biased region" description="Low complexity" evidence="1">
    <location>
        <begin position="23"/>
        <end position="39"/>
    </location>
</feature>
<evidence type="ECO:0000256" key="1">
    <source>
        <dbReference type="SAM" id="MobiDB-lite"/>
    </source>
</evidence>
<feature type="region of interest" description="Disordered" evidence="1">
    <location>
        <begin position="16"/>
        <end position="40"/>
    </location>
</feature>
<dbReference type="Proteomes" id="UP001190700">
    <property type="component" value="Unassembled WGS sequence"/>
</dbReference>
<sequence length="193" mass="20547">MSADCVSLANRLQAVRGHGGASPGASPDPSPSGDASSDPVRSELTEKLNYAFAYGEDLAKLLLRSAVGLSLEGPDSETDFADLLANMFHVFGPISRDEFLKLPDLDFEYDVYHCTINGAPLRCAAYGMVLRTALSLYEESAYAFIRTAGVMPYSACVSTSRASATGTPIDFGSAFVQPSSTRPSNPLRLGLHE</sequence>
<dbReference type="AlphaFoldDB" id="A0AAE0FWZ4"/>
<keyword evidence="3" id="KW-1185">Reference proteome</keyword>
<protein>
    <submittedName>
        <fullName evidence="2">Uncharacterized protein</fullName>
    </submittedName>
</protein>